<dbReference type="OrthoDB" id="266734at2759"/>
<feature type="compositionally biased region" description="Low complexity" evidence="1">
    <location>
        <begin position="108"/>
        <end position="117"/>
    </location>
</feature>
<dbReference type="Proteomes" id="UP000419144">
    <property type="component" value="Unassembled WGS sequence"/>
</dbReference>
<dbReference type="VEuPathDB" id="TriTrypDB:LtaPh_3624300"/>
<proteinExistence type="predicted"/>
<feature type="compositionally biased region" description="Polar residues" evidence="1">
    <location>
        <begin position="91"/>
        <end position="102"/>
    </location>
</feature>
<evidence type="ECO:0000313" key="3">
    <source>
        <dbReference type="Proteomes" id="UP000419144"/>
    </source>
</evidence>
<feature type="compositionally biased region" description="Basic and acidic residues" evidence="1">
    <location>
        <begin position="43"/>
        <end position="53"/>
    </location>
</feature>
<accession>A0A640KVQ2</accession>
<keyword evidence="3" id="KW-1185">Reference proteome</keyword>
<name>A0A640KVQ2_LEITA</name>
<feature type="region of interest" description="Disordered" evidence="1">
    <location>
        <begin position="1"/>
        <end position="78"/>
    </location>
</feature>
<reference evidence="2" key="1">
    <citation type="submission" date="2019-11" db="EMBL/GenBank/DDBJ databases">
        <title>Leishmania tarentolae CDS.</title>
        <authorList>
            <person name="Goto Y."/>
            <person name="Yamagishi J."/>
        </authorList>
    </citation>
    <scope>NUCLEOTIDE SEQUENCE [LARGE SCALE GENOMIC DNA]</scope>
    <source>
        <strain evidence="2">Parrot Tar II</strain>
    </source>
</reference>
<dbReference type="AlphaFoldDB" id="A0A640KVQ2"/>
<evidence type="ECO:0000313" key="2">
    <source>
        <dbReference type="EMBL" id="GET93311.1"/>
    </source>
</evidence>
<dbReference type="EMBL" id="BLBS01000057">
    <property type="protein sequence ID" value="GET93311.1"/>
    <property type="molecule type" value="Genomic_DNA"/>
</dbReference>
<organism evidence="2 3">
    <name type="scientific">Leishmania tarentolae</name>
    <name type="common">Sauroleishmania tarentolae</name>
    <dbReference type="NCBI Taxonomy" id="5689"/>
    <lineage>
        <taxon>Eukaryota</taxon>
        <taxon>Discoba</taxon>
        <taxon>Euglenozoa</taxon>
        <taxon>Kinetoplastea</taxon>
        <taxon>Metakinetoplastina</taxon>
        <taxon>Trypanosomatida</taxon>
        <taxon>Trypanosomatidae</taxon>
        <taxon>Leishmaniinae</taxon>
        <taxon>Leishmania</taxon>
        <taxon>lizard Leishmania</taxon>
    </lineage>
</organism>
<feature type="region of interest" description="Disordered" evidence="1">
    <location>
        <begin position="91"/>
        <end position="123"/>
    </location>
</feature>
<feature type="compositionally biased region" description="Polar residues" evidence="1">
    <location>
        <begin position="55"/>
        <end position="64"/>
    </location>
</feature>
<comment type="caution">
    <text evidence="2">The sequence shown here is derived from an EMBL/GenBank/DDBJ whole genome shotgun (WGS) entry which is preliminary data.</text>
</comment>
<sequence length="302" mass="32489">MSAKLAEETENGDAQLPLKRVRHATNPDGGNTNGTLQTARVQSTREPRRRDPRSITATASGRLSRSTEGDGRVTLPTLSSSTTALISFDSPSTMASTQSTPAAENPGASAAQDARAALSNEPHQQHELTKECVLSLIIKPVSCLGMVRVTMPLHQEASSLPPQCELKSSADNELCSVAYNERAAAKRDVGDTSRGQKRLRGPEYSKEDIYRLRMKPVRNLSICLVLNTGGGVPGEAPHHSQLSPSSPAVPFLTEVTQCSSATTTNGDDARKADRCRAHHYTKADMMSLRLKPLKGYAVYPIS</sequence>
<evidence type="ECO:0000256" key="1">
    <source>
        <dbReference type="SAM" id="MobiDB-lite"/>
    </source>
</evidence>
<gene>
    <name evidence="2" type="ORF">LtaPh_3624300</name>
</gene>
<feature type="compositionally biased region" description="Polar residues" evidence="1">
    <location>
        <begin position="28"/>
        <end position="42"/>
    </location>
</feature>
<protein>
    <submittedName>
        <fullName evidence="2">Unspecified product</fullName>
    </submittedName>
</protein>